<evidence type="ECO:0000256" key="1">
    <source>
        <dbReference type="SAM" id="MobiDB-lite"/>
    </source>
</evidence>
<feature type="compositionally biased region" description="Gly residues" evidence="1">
    <location>
        <begin position="23"/>
        <end position="55"/>
    </location>
</feature>
<feature type="compositionally biased region" description="Polar residues" evidence="1">
    <location>
        <begin position="64"/>
        <end position="84"/>
    </location>
</feature>
<dbReference type="OrthoDB" id="7799670at2759"/>
<sequence>MKFKSISILIVIFALTNSSNAKGGRGGFSARGGGSRGGGSKSSGGGWSSWFGGGSKPAPARPSPSYTHSAPSPSHNIPSNTNNAPAYGWNVNRGGSNTQSNSGSNVGWNTGSNSGGTNTGSKPSNTNYGWNVNNNNAQKPSAPVGPPPAYPGMQNRPIPNNNAPPAYSPSHVNPPAYNPGSYNAYSPSINSRPGSNYGGNIPRQNTYNSYSSNNGYNPGYGSTFGSQGLPGNTYISNNYYGSQRSGGSGFLTNAMFFGIGMHSGYGWGRSSDSYNRRRWDEEEDRKWRATTQAPYFENKVPGEDKILPASAVIGAATAFGLVSLLPLNVPANKPLMYCNNTELMQSQIQINNEHIYQCINNTIDMSCSRKVLENQTEVNENQTECVNKNMQCNLKEDEIAGSVYCSNGTLMSKNLIFCNSTTLLNGTNVNETTTILNCYEGQLPESQAAFIPTTTTTQAPITTTEKSLSFGAKVHMFFLRIIGKGDAAEKEITTTTEMPEMTTIKDSWVPEALTIPPETTTLDTTTTEDASFEWMEKMSFKYENGTDGITLKPVNKTLIEMHEREYNLKSSMGFTENISYPPNWIKVTRSLETTTAASSSLAPDNTSVSADSSTTEEPKSN</sequence>
<gene>
    <name evidence="3" type="ORF">CHIRRI_LOCUS1079</name>
</gene>
<reference evidence="3" key="1">
    <citation type="submission" date="2022-01" db="EMBL/GenBank/DDBJ databases">
        <authorList>
            <person name="King R."/>
        </authorList>
    </citation>
    <scope>NUCLEOTIDE SEQUENCE</scope>
</reference>
<feature type="region of interest" description="Disordered" evidence="1">
    <location>
        <begin position="21"/>
        <end position="174"/>
    </location>
</feature>
<feature type="region of interest" description="Disordered" evidence="1">
    <location>
        <begin position="594"/>
        <end position="621"/>
    </location>
</feature>
<feature type="chain" id="PRO_5040130924" evidence="2">
    <location>
        <begin position="22"/>
        <end position="621"/>
    </location>
</feature>
<dbReference type="EMBL" id="OU895877">
    <property type="protein sequence ID" value="CAG9798094.1"/>
    <property type="molecule type" value="Genomic_DNA"/>
</dbReference>
<feature type="signal peptide" evidence="2">
    <location>
        <begin position="1"/>
        <end position="21"/>
    </location>
</feature>
<protein>
    <submittedName>
        <fullName evidence="3">Uncharacterized protein</fullName>
    </submittedName>
</protein>
<proteinExistence type="predicted"/>
<keyword evidence="4" id="KW-1185">Reference proteome</keyword>
<name>A0A9N9WLK9_9DIPT</name>
<feature type="compositionally biased region" description="Low complexity" evidence="1">
    <location>
        <begin position="119"/>
        <end position="142"/>
    </location>
</feature>
<evidence type="ECO:0000313" key="3">
    <source>
        <dbReference type="EMBL" id="CAG9798094.1"/>
    </source>
</evidence>
<reference evidence="3" key="2">
    <citation type="submission" date="2022-10" db="EMBL/GenBank/DDBJ databases">
        <authorList>
            <consortium name="ENA_rothamsted_submissions"/>
            <consortium name="culmorum"/>
            <person name="King R."/>
        </authorList>
    </citation>
    <scope>NUCLEOTIDE SEQUENCE</scope>
</reference>
<dbReference type="AlphaFoldDB" id="A0A9N9WLK9"/>
<evidence type="ECO:0000313" key="4">
    <source>
        <dbReference type="Proteomes" id="UP001153620"/>
    </source>
</evidence>
<keyword evidence="2" id="KW-0732">Signal</keyword>
<feature type="compositionally biased region" description="Low complexity" evidence="1">
    <location>
        <begin position="92"/>
        <end position="112"/>
    </location>
</feature>
<evidence type="ECO:0000256" key="2">
    <source>
        <dbReference type="SAM" id="SignalP"/>
    </source>
</evidence>
<dbReference type="Proteomes" id="UP001153620">
    <property type="component" value="Chromosome 1"/>
</dbReference>
<organism evidence="3 4">
    <name type="scientific">Chironomus riparius</name>
    <dbReference type="NCBI Taxonomy" id="315576"/>
    <lineage>
        <taxon>Eukaryota</taxon>
        <taxon>Metazoa</taxon>
        <taxon>Ecdysozoa</taxon>
        <taxon>Arthropoda</taxon>
        <taxon>Hexapoda</taxon>
        <taxon>Insecta</taxon>
        <taxon>Pterygota</taxon>
        <taxon>Neoptera</taxon>
        <taxon>Endopterygota</taxon>
        <taxon>Diptera</taxon>
        <taxon>Nematocera</taxon>
        <taxon>Chironomoidea</taxon>
        <taxon>Chironomidae</taxon>
        <taxon>Chironominae</taxon>
        <taxon>Chironomus</taxon>
    </lineage>
</organism>
<feature type="compositionally biased region" description="Low complexity" evidence="1">
    <location>
        <begin position="151"/>
        <end position="165"/>
    </location>
</feature>
<accession>A0A9N9WLK9</accession>
<feature type="compositionally biased region" description="Polar residues" evidence="1">
    <location>
        <begin position="603"/>
        <end position="615"/>
    </location>
</feature>